<name>A0A6C0LTV3_9ZZZZ</name>
<dbReference type="EMBL" id="MN740556">
    <property type="protein sequence ID" value="QHU32984.1"/>
    <property type="molecule type" value="Genomic_DNA"/>
</dbReference>
<dbReference type="AlphaFoldDB" id="A0A6C0LTV3"/>
<accession>A0A6C0LTV3</accession>
<evidence type="ECO:0000313" key="1">
    <source>
        <dbReference type="EMBL" id="QHU32984.1"/>
    </source>
</evidence>
<sequence>MDLFSKYVKQKLEVVDQDKNNYYIDSQELELILFKMHDASLKKIKLILSDKQINYDELQSIFINFHKNFNRSSITEIKNSFHGLDKIISINLLVKNETITLNFMADDIHIIASILHATNTFCYMFPDGIYDGLTINICTDLKQRTSLVPINIKKIYDKIDYLVNRLNGFTVSGVTYRYEKIINLTKKEELIKLLFHELIHYIGLDDIFMNSPIKINWSVNKKQLNLSESYTEFIAVLLNTAYTVIIISKGNNLLNMFKNLLNLEIKWSLYLTSNILRFYNYSEKNYLSFFSDDIENNSPIPIWEYVMGRTIFMLHYDEILKKLASNLIITENNKKYLINLITMDTYLIDKLANYISMKSISNISYVIFDIDWQCL</sequence>
<protein>
    <submittedName>
        <fullName evidence="1">Uncharacterized protein</fullName>
    </submittedName>
</protein>
<proteinExistence type="predicted"/>
<organism evidence="1">
    <name type="scientific">viral metagenome</name>
    <dbReference type="NCBI Taxonomy" id="1070528"/>
    <lineage>
        <taxon>unclassified sequences</taxon>
        <taxon>metagenomes</taxon>
        <taxon>organismal metagenomes</taxon>
    </lineage>
</organism>
<reference evidence="1" key="1">
    <citation type="journal article" date="2020" name="Nature">
        <title>Giant virus diversity and host interactions through global metagenomics.</title>
        <authorList>
            <person name="Schulz F."/>
            <person name="Roux S."/>
            <person name="Paez-Espino D."/>
            <person name="Jungbluth S."/>
            <person name="Walsh D.A."/>
            <person name="Denef V.J."/>
            <person name="McMahon K.D."/>
            <person name="Konstantinidis K.T."/>
            <person name="Eloe-Fadrosh E.A."/>
            <person name="Kyrpides N.C."/>
            <person name="Woyke T."/>
        </authorList>
    </citation>
    <scope>NUCLEOTIDE SEQUENCE</scope>
    <source>
        <strain evidence="1">GVMAG-S-1014582-52</strain>
    </source>
</reference>